<dbReference type="EMBL" id="FQXT01000002">
    <property type="protein sequence ID" value="SHH78818.1"/>
    <property type="molecule type" value="Genomic_DNA"/>
</dbReference>
<accession>A0A1M5VUE3</accession>
<dbReference type="RefSeq" id="WP_072980876.1">
    <property type="nucleotide sequence ID" value="NZ_FQXT01000002.1"/>
</dbReference>
<reference evidence="3 6" key="3">
    <citation type="submission" date="2018-07" db="EMBL/GenBank/DDBJ databases">
        <title>Leeuwenhoekiella genomics.</title>
        <authorList>
            <person name="Tahon G."/>
            <person name="Willems A."/>
        </authorList>
    </citation>
    <scope>NUCLEOTIDE SEQUENCE [LARGE SCALE GENOMIC DNA]</scope>
    <source>
        <strain evidence="3 6">LMG 24856</strain>
    </source>
</reference>
<dbReference type="Pfam" id="PF01075">
    <property type="entry name" value="Glyco_transf_9"/>
    <property type="match status" value="1"/>
</dbReference>
<dbReference type="Proteomes" id="UP000290037">
    <property type="component" value="Unassembled WGS sequence"/>
</dbReference>
<gene>
    <name evidence="3" type="ORF">DSM01_207</name>
    <name evidence="4" type="ORF">SAMN04487999_0914</name>
</gene>
<name>A0A1M5VUE3_9FLAO</name>
<dbReference type="InterPro" id="IPR002201">
    <property type="entry name" value="Glyco_trans_9"/>
</dbReference>
<evidence type="ECO:0000313" key="4">
    <source>
        <dbReference type="EMBL" id="SHH78818.1"/>
    </source>
</evidence>
<dbReference type="PANTHER" id="PTHR30160:SF22">
    <property type="entry name" value="LIPOPOLYSACCHARIDE CORE BIOSYNTHESIS PROTEIN"/>
    <property type="match status" value="1"/>
</dbReference>
<organism evidence="4 5">
    <name type="scientific">Leeuwenhoekiella palythoae</name>
    <dbReference type="NCBI Taxonomy" id="573501"/>
    <lineage>
        <taxon>Bacteria</taxon>
        <taxon>Pseudomonadati</taxon>
        <taxon>Bacteroidota</taxon>
        <taxon>Flavobacteriia</taxon>
        <taxon>Flavobacteriales</taxon>
        <taxon>Flavobacteriaceae</taxon>
        <taxon>Leeuwenhoekiella</taxon>
    </lineage>
</organism>
<evidence type="ECO:0000313" key="5">
    <source>
        <dbReference type="Proteomes" id="UP000184240"/>
    </source>
</evidence>
<dbReference type="Gene3D" id="3.40.50.2000">
    <property type="entry name" value="Glycogen Phosphorylase B"/>
    <property type="match status" value="2"/>
</dbReference>
<sequence>MPSPKAAHILCIRFSAMGDVAMTVPVLIALTRAYPKLEITVVSKPFFEPFFLGIERVHFFGAEVKTKFKGVAGLYKLYKALKPEQFTAIADLHNVIRSKVLLSFFRLRGSQTAQIDKGRAEKKALTRETDKVFKPLKTTHQRYADVFGALGFPVQLKGDELLPKRKLNDTIQKAIGQEPYKWLGFAPFAAHEGKKYPLHLIDQVLSSLNKNPLKIILFGGGKEEEQLLNSFAAKYENCINVAGKFSFKEELALISHLDAMLAMDSGNGHMAALFGVPVVTLWGVTHPYLGFAPYGQPEENQITADRKKFPAIPTSAYGNKVPEGYERAMHSIQPETVLQRLSEILD</sequence>
<keyword evidence="6" id="KW-1185">Reference proteome</keyword>
<dbReference type="GO" id="GO:0005829">
    <property type="term" value="C:cytosol"/>
    <property type="evidence" value="ECO:0007669"/>
    <property type="project" value="TreeGrafter"/>
</dbReference>
<keyword evidence="1" id="KW-0328">Glycosyltransferase</keyword>
<protein>
    <submittedName>
        <fullName evidence="4">ADP-heptose:LPS heptosyltransferase</fullName>
    </submittedName>
</protein>
<reference evidence="4" key="2">
    <citation type="submission" date="2016-11" db="EMBL/GenBank/DDBJ databases">
        <authorList>
            <person name="Jaros S."/>
            <person name="Januszkiewicz K."/>
            <person name="Wedrychowicz H."/>
        </authorList>
    </citation>
    <scope>NUCLEOTIDE SEQUENCE [LARGE SCALE GENOMIC DNA]</scope>
    <source>
        <strain evidence="4">DSM 19859</strain>
    </source>
</reference>
<keyword evidence="2 4" id="KW-0808">Transferase</keyword>
<dbReference type="GO" id="GO:0008713">
    <property type="term" value="F:ADP-heptose-lipopolysaccharide heptosyltransferase activity"/>
    <property type="evidence" value="ECO:0007669"/>
    <property type="project" value="TreeGrafter"/>
</dbReference>
<evidence type="ECO:0000313" key="6">
    <source>
        <dbReference type="Proteomes" id="UP000290037"/>
    </source>
</evidence>
<dbReference type="SUPFAM" id="SSF53756">
    <property type="entry name" value="UDP-Glycosyltransferase/glycogen phosphorylase"/>
    <property type="match status" value="1"/>
</dbReference>
<dbReference type="EMBL" id="QOVN01000001">
    <property type="protein sequence ID" value="RXG31071.1"/>
    <property type="molecule type" value="Genomic_DNA"/>
</dbReference>
<evidence type="ECO:0000256" key="1">
    <source>
        <dbReference type="ARBA" id="ARBA00022676"/>
    </source>
</evidence>
<dbReference type="AlphaFoldDB" id="A0A1M5VUE3"/>
<dbReference type="GO" id="GO:0009244">
    <property type="term" value="P:lipopolysaccharide core region biosynthetic process"/>
    <property type="evidence" value="ECO:0007669"/>
    <property type="project" value="TreeGrafter"/>
</dbReference>
<dbReference type="OrthoDB" id="9768048at2"/>
<proteinExistence type="predicted"/>
<evidence type="ECO:0000313" key="3">
    <source>
        <dbReference type="EMBL" id="RXG31071.1"/>
    </source>
</evidence>
<dbReference type="PANTHER" id="PTHR30160">
    <property type="entry name" value="TETRAACYLDISACCHARIDE 4'-KINASE-RELATED"/>
    <property type="match status" value="1"/>
</dbReference>
<dbReference type="InterPro" id="IPR051199">
    <property type="entry name" value="LPS_LOS_Heptosyltrfase"/>
</dbReference>
<dbReference type="Proteomes" id="UP000184240">
    <property type="component" value="Unassembled WGS sequence"/>
</dbReference>
<dbReference type="CDD" id="cd03789">
    <property type="entry name" value="GT9_LPS_heptosyltransferase"/>
    <property type="match status" value="1"/>
</dbReference>
<evidence type="ECO:0000256" key="2">
    <source>
        <dbReference type="ARBA" id="ARBA00022679"/>
    </source>
</evidence>
<reference evidence="5" key="1">
    <citation type="submission" date="2016-11" db="EMBL/GenBank/DDBJ databases">
        <authorList>
            <person name="Varghese N."/>
            <person name="Submissions S."/>
        </authorList>
    </citation>
    <scope>NUCLEOTIDE SEQUENCE [LARGE SCALE GENOMIC DNA]</scope>
    <source>
        <strain evidence="5">DSM 19859</strain>
    </source>
</reference>
<dbReference type="STRING" id="573501.SAMN04487999_0914"/>